<name>X1HGI0_9ZZZZ</name>
<feature type="non-terminal residue" evidence="1">
    <location>
        <position position="72"/>
    </location>
</feature>
<evidence type="ECO:0000313" key="1">
    <source>
        <dbReference type="EMBL" id="GAH68522.1"/>
    </source>
</evidence>
<accession>X1HGI0</accession>
<dbReference type="EMBL" id="BARU01029576">
    <property type="protein sequence ID" value="GAH68522.1"/>
    <property type="molecule type" value="Genomic_DNA"/>
</dbReference>
<sequence length="72" mass="8334">MSLASKSALERNYDQGPEWFMEFQTMDLQGDFTYQEGVTRRDPSRVITHDGKYYVYYSWATGETFGFGTGDP</sequence>
<proteinExistence type="predicted"/>
<dbReference type="InterPro" id="IPR023296">
    <property type="entry name" value="Glyco_hydro_beta-prop_sf"/>
</dbReference>
<protein>
    <submittedName>
        <fullName evidence="1">Uncharacterized protein</fullName>
    </submittedName>
</protein>
<gene>
    <name evidence="1" type="ORF">S03H2_47030</name>
</gene>
<dbReference type="Gene3D" id="2.115.10.20">
    <property type="entry name" value="Glycosyl hydrolase domain, family 43"/>
    <property type="match status" value="1"/>
</dbReference>
<comment type="caution">
    <text evidence="1">The sequence shown here is derived from an EMBL/GenBank/DDBJ whole genome shotgun (WGS) entry which is preliminary data.</text>
</comment>
<dbReference type="AlphaFoldDB" id="X1HGI0"/>
<organism evidence="1">
    <name type="scientific">marine sediment metagenome</name>
    <dbReference type="NCBI Taxonomy" id="412755"/>
    <lineage>
        <taxon>unclassified sequences</taxon>
        <taxon>metagenomes</taxon>
        <taxon>ecological metagenomes</taxon>
    </lineage>
</organism>
<reference evidence="1" key="1">
    <citation type="journal article" date="2014" name="Front. Microbiol.">
        <title>High frequency of phylogenetically diverse reductive dehalogenase-homologous genes in deep subseafloor sedimentary metagenomes.</title>
        <authorList>
            <person name="Kawai M."/>
            <person name="Futagami T."/>
            <person name="Toyoda A."/>
            <person name="Takaki Y."/>
            <person name="Nishi S."/>
            <person name="Hori S."/>
            <person name="Arai W."/>
            <person name="Tsubouchi T."/>
            <person name="Morono Y."/>
            <person name="Uchiyama I."/>
            <person name="Ito T."/>
            <person name="Fujiyama A."/>
            <person name="Inagaki F."/>
            <person name="Takami H."/>
        </authorList>
    </citation>
    <scope>NUCLEOTIDE SEQUENCE</scope>
    <source>
        <strain evidence="1">Expedition CK06-06</strain>
    </source>
</reference>